<comment type="caution">
    <text evidence="17">The sequence shown here is derived from an EMBL/GenBank/DDBJ whole genome shotgun (WGS) entry which is preliminary data.</text>
</comment>
<comment type="subcellular location">
    <subcellularLocation>
        <location evidence="1">Cell outer membrane</location>
        <topology evidence="1">Multi-pass membrane protein</topology>
    </subcellularLocation>
</comment>
<evidence type="ECO:0000256" key="14">
    <source>
        <dbReference type="ARBA" id="ARBA00023288"/>
    </source>
</evidence>
<evidence type="ECO:0000259" key="16">
    <source>
        <dbReference type="Pfam" id="PF22461"/>
    </source>
</evidence>
<keyword evidence="10" id="KW-0626">Porin</keyword>
<name>A0A411Z889_9RHOB</name>
<evidence type="ECO:0000256" key="5">
    <source>
        <dbReference type="ARBA" id="ARBA00022597"/>
    </source>
</evidence>
<evidence type="ECO:0000256" key="13">
    <source>
        <dbReference type="ARBA" id="ARBA00023237"/>
    </source>
</evidence>
<evidence type="ECO:0000256" key="9">
    <source>
        <dbReference type="ARBA" id="ARBA00023065"/>
    </source>
</evidence>
<keyword evidence="14" id="KW-0449">Lipoprotein</keyword>
<organism evidence="17 18">
    <name type="scientific">Pseudotabrizicola alkalilacus</name>
    <dbReference type="NCBI Taxonomy" id="2305252"/>
    <lineage>
        <taxon>Bacteria</taxon>
        <taxon>Pseudomonadati</taxon>
        <taxon>Pseudomonadota</taxon>
        <taxon>Alphaproteobacteria</taxon>
        <taxon>Rhodobacterales</taxon>
        <taxon>Paracoccaceae</taxon>
        <taxon>Pseudotabrizicola</taxon>
    </lineage>
</organism>
<evidence type="ECO:0000256" key="3">
    <source>
        <dbReference type="ARBA" id="ARBA00022448"/>
    </source>
</evidence>
<dbReference type="GO" id="GO:0046930">
    <property type="term" value="C:pore complex"/>
    <property type="evidence" value="ECO:0007669"/>
    <property type="project" value="UniProtKB-KW"/>
</dbReference>
<keyword evidence="18" id="KW-1185">Reference proteome</keyword>
<feature type="domain" description="SLBB" evidence="16">
    <location>
        <begin position="231"/>
        <end position="311"/>
    </location>
</feature>
<dbReference type="GO" id="GO:0015159">
    <property type="term" value="F:polysaccharide transmembrane transporter activity"/>
    <property type="evidence" value="ECO:0007669"/>
    <property type="project" value="InterPro"/>
</dbReference>
<evidence type="ECO:0000256" key="4">
    <source>
        <dbReference type="ARBA" id="ARBA00022452"/>
    </source>
</evidence>
<keyword evidence="11" id="KW-0472">Membrane</keyword>
<dbReference type="GO" id="GO:0009279">
    <property type="term" value="C:cell outer membrane"/>
    <property type="evidence" value="ECO:0007669"/>
    <property type="project" value="UniProtKB-SubCell"/>
</dbReference>
<dbReference type="Pfam" id="PF22461">
    <property type="entry name" value="SLBB_2"/>
    <property type="match status" value="2"/>
</dbReference>
<gene>
    <name evidence="17" type="ORF">D1012_01220</name>
</gene>
<protein>
    <submittedName>
        <fullName evidence="17">Sugar ABC transporter substrate-binding protein</fullName>
    </submittedName>
</protein>
<dbReference type="PANTHER" id="PTHR33619">
    <property type="entry name" value="POLYSACCHARIDE EXPORT PROTEIN GFCE-RELATED"/>
    <property type="match status" value="1"/>
</dbReference>
<reference evidence="17 18" key="1">
    <citation type="submission" date="2018-08" db="EMBL/GenBank/DDBJ databases">
        <title>Flavobacterium tibetense sp. nov., isolated from a wetland YonghuCo on Tibetan Plateau.</title>
        <authorList>
            <person name="Phurbu D."/>
            <person name="Lu H."/>
            <person name="Xing P."/>
        </authorList>
    </citation>
    <scope>NUCLEOTIDE SEQUENCE [LARGE SCALE GENOMIC DNA]</scope>
    <source>
        <strain evidence="17 18">DJC</strain>
    </source>
</reference>
<comment type="similarity">
    <text evidence="2">Belongs to the BexD/CtrA/VexA family.</text>
</comment>
<dbReference type="EMBL" id="QWEY01000001">
    <property type="protein sequence ID" value="RGP39289.1"/>
    <property type="molecule type" value="Genomic_DNA"/>
</dbReference>
<keyword evidence="5" id="KW-0762">Sugar transport</keyword>
<feature type="domain" description="SLBB" evidence="16">
    <location>
        <begin position="145"/>
        <end position="223"/>
    </location>
</feature>
<dbReference type="Proteomes" id="UP000284547">
    <property type="component" value="Unassembled WGS sequence"/>
</dbReference>
<dbReference type="Gene3D" id="3.10.560.10">
    <property type="entry name" value="Outer membrane lipoprotein wza domain like"/>
    <property type="match status" value="2"/>
</dbReference>
<evidence type="ECO:0000256" key="1">
    <source>
        <dbReference type="ARBA" id="ARBA00004571"/>
    </source>
</evidence>
<keyword evidence="3" id="KW-0813">Transport</keyword>
<evidence type="ECO:0000256" key="8">
    <source>
        <dbReference type="ARBA" id="ARBA00023047"/>
    </source>
</evidence>
<dbReference type="InterPro" id="IPR049712">
    <property type="entry name" value="Poly_export"/>
</dbReference>
<keyword evidence="7" id="KW-0732">Signal</keyword>
<dbReference type="GO" id="GO:0015288">
    <property type="term" value="F:porin activity"/>
    <property type="evidence" value="ECO:0007669"/>
    <property type="project" value="UniProtKB-KW"/>
</dbReference>
<dbReference type="PANTHER" id="PTHR33619:SF3">
    <property type="entry name" value="POLYSACCHARIDE EXPORT PROTEIN GFCE-RELATED"/>
    <property type="match status" value="1"/>
</dbReference>
<dbReference type="OrthoDB" id="9808421at2"/>
<proteinExistence type="inferred from homology"/>
<evidence type="ECO:0000259" key="15">
    <source>
        <dbReference type="Pfam" id="PF02563"/>
    </source>
</evidence>
<sequence length="339" mass="36901">MLVACSDGYVRFPVTPEAQRSLGADVEVIVLDSTNISAFTRPAHGFAATSLPSGRQWSYLVGQGDILSVIVFNHPELTLPAGEQRTAAESGFQVSNDGTFNYPYIGSVQASGRQVEQIRSDISERLREFIPDPQVDVRVAAYNAQAVVISGEVKTPNRQALRAVPLTLIEAVNAAGGFTDTADLRAVTVQRSGKVYTVDVQGFLSSGPLQNNPVLRNGDIVNVPRRRAEEAYLLGEVASPNVVDLSREQITLTQALTRRGGLREGRADARGVLVFRQQGEATRVFQLDVSNPVGLLLGTRFVLEPGDVLYVLRSSMQRWNDTITRLLPTVRAIDVTKDL</sequence>
<dbReference type="InterPro" id="IPR054765">
    <property type="entry name" value="SLBB_dom"/>
</dbReference>
<accession>A0A411Z889</accession>
<keyword evidence="12" id="KW-0564">Palmitate</keyword>
<evidence type="ECO:0000256" key="7">
    <source>
        <dbReference type="ARBA" id="ARBA00022729"/>
    </source>
</evidence>
<evidence type="ECO:0000256" key="2">
    <source>
        <dbReference type="ARBA" id="ARBA00009450"/>
    </source>
</evidence>
<dbReference type="Gene3D" id="3.30.1950.10">
    <property type="entry name" value="wza like domain"/>
    <property type="match status" value="1"/>
</dbReference>
<keyword evidence="4" id="KW-1134">Transmembrane beta strand</keyword>
<dbReference type="Pfam" id="PF02563">
    <property type="entry name" value="Poly_export"/>
    <property type="match status" value="1"/>
</dbReference>
<evidence type="ECO:0000313" key="17">
    <source>
        <dbReference type="EMBL" id="RGP39289.1"/>
    </source>
</evidence>
<evidence type="ECO:0000256" key="12">
    <source>
        <dbReference type="ARBA" id="ARBA00023139"/>
    </source>
</evidence>
<keyword evidence="8" id="KW-0625">Polysaccharide transport</keyword>
<keyword evidence="6" id="KW-0812">Transmembrane</keyword>
<dbReference type="GO" id="GO:0006811">
    <property type="term" value="P:monoatomic ion transport"/>
    <property type="evidence" value="ECO:0007669"/>
    <property type="project" value="UniProtKB-KW"/>
</dbReference>
<dbReference type="AlphaFoldDB" id="A0A411Z889"/>
<evidence type="ECO:0000256" key="6">
    <source>
        <dbReference type="ARBA" id="ARBA00022692"/>
    </source>
</evidence>
<evidence type="ECO:0000256" key="11">
    <source>
        <dbReference type="ARBA" id="ARBA00023136"/>
    </source>
</evidence>
<evidence type="ECO:0000313" key="18">
    <source>
        <dbReference type="Proteomes" id="UP000284547"/>
    </source>
</evidence>
<keyword evidence="13" id="KW-0998">Cell outer membrane</keyword>
<evidence type="ECO:0000256" key="10">
    <source>
        <dbReference type="ARBA" id="ARBA00023114"/>
    </source>
</evidence>
<feature type="domain" description="Polysaccharide export protein N-terminal" evidence="15">
    <location>
        <begin position="56"/>
        <end position="139"/>
    </location>
</feature>
<keyword evidence="9" id="KW-0406">Ion transport</keyword>
<dbReference type="InterPro" id="IPR003715">
    <property type="entry name" value="Poly_export_N"/>
</dbReference>